<protein>
    <submittedName>
        <fullName evidence="1">Uncharacterized protein</fullName>
    </submittedName>
</protein>
<organism evidence="1 4">
    <name type="scientific">Mycobacterium tuberculosis</name>
    <dbReference type="NCBI Taxonomy" id="1773"/>
    <lineage>
        <taxon>Bacteria</taxon>
        <taxon>Bacillati</taxon>
        <taxon>Actinomycetota</taxon>
        <taxon>Actinomycetes</taxon>
        <taxon>Mycobacteriales</taxon>
        <taxon>Mycobacteriaceae</taxon>
        <taxon>Mycobacterium</taxon>
        <taxon>Mycobacterium tuberculosis complex</taxon>
    </lineage>
</organism>
<proteinExistence type="predicted"/>
<evidence type="ECO:0000313" key="3">
    <source>
        <dbReference type="Proteomes" id="UP000039021"/>
    </source>
</evidence>
<dbReference type="AlphaFoldDB" id="A0A655JT05"/>
<evidence type="ECO:0000313" key="4">
    <source>
        <dbReference type="Proteomes" id="UP000044938"/>
    </source>
</evidence>
<sequence length="81" mass="9169">MKIVEETPYRFRIEQEGAMRVPGIVFASRSLLPRDEGDMALDASGQRGYAAGDCPGLVCDARCALGIWFPNRRRGRNRRRQ</sequence>
<reference evidence="3 4" key="2">
    <citation type="submission" date="2015-03" db="EMBL/GenBank/DDBJ databases">
        <authorList>
            <consortium name="Pathogen Informatics"/>
        </authorList>
    </citation>
    <scope>NUCLEOTIDE SEQUENCE [LARGE SCALE GENOMIC DNA]</scope>
    <source>
        <strain evidence="1 4">M09401471</strain>
        <strain evidence="3">N09902308</strain>
    </source>
</reference>
<dbReference type="Proteomes" id="UP000044938">
    <property type="component" value="Unassembled WGS sequence"/>
</dbReference>
<accession>A0A655JT05</accession>
<evidence type="ECO:0000313" key="1">
    <source>
        <dbReference type="EMBL" id="COX78282.1"/>
    </source>
</evidence>
<evidence type="ECO:0000313" key="2">
    <source>
        <dbReference type="EMBL" id="COZ53477.1"/>
    </source>
</evidence>
<dbReference type="EMBL" id="CSBK01002145">
    <property type="protein sequence ID" value="COZ53477.1"/>
    <property type="molecule type" value="Genomic_DNA"/>
</dbReference>
<gene>
    <name evidence="1" type="ORF">ERS007720_04887</name>
    <name evidence="2" type="ORF">ERS007739_03864</name>
</gene>
<dbReference type="Proteomes" id="UP000039021">
    <property type="component" value="Unassembled WGS sequence"/>
</dbReference>
<reference evidence="2" key="1">
    <citation type="submission" date="2015-03" db="EMBL/GenBank/DDBJ databases">
        <authorList>
            <consortium name="Pathogen Informatics"/>
            <person name="Murphy D."/>
        </authorList>
    </citation>
    <scope>NUCLEOTIDE SEQUENCE</scope>
    <source>
        <strain evidence="2">N09902308</strain>
    </source>
</reference>
<name>A0A655JT05_MYCTX</name>
<dbReference type="EMBL" id="CSAJ01001245">
    <property type="protein sequence ID" value="COX78282.1"/>
    <property type="molecule type" value="Genomic_DNA"/>
</dbReference>